<name>A0A7M4D1U2_9BACT</name>
<accession>A0A7M4D1U2</accession>
<dbReference type="OrthoDB" id="1114736at2"/>
<dbReference type="AlphaFoldDB" id="A0A7M4D1U2"/>
<sequence length="368" mass="41615">MNTSFYNKLSFAILIAGSLFLTSCGSSSGGGEEDVFEFKSSDLTNKYWYSSTFIDDSYSKNDVVLVYKFNGGGDLYKQEFSGRRDVKVGSWSLGDDNTLVIDDETIINSQEWKIDKSSTRDHIFLKSTIGNRDFYTQINELNDVTADASVVKEVYLKNDDFVSGYRYDFEVKGDNIKSAVAKISSNESFTLIKSQNSNDETVWRINEVDANEYLENFPGEKLVKFVLTMNSGEEYKLDEKIYNQDIEALSFQSVDSEHTTGSDALSLVVKWKALDAGNIYYYVQVLNSEKDENNPLFTSNWQPASADALQSMTLEEDSKGDFGLSLEDNFYVKVVAFLYEDGIDPFQGDIYTFNIQARSQFIKAGGEW</sequence>
<feature type="chain" id="PRO_5029523391" description="Lipoprotein" evidence="1">
    <location>
        <begin position="30"/>
        <end position="368"/>
    </location>
</feature>
<evidence type="ECO:0000313" key="4">
    <source>
        <dbReference type="Proteomes" id="UP000285951"/>
    </source>
</evidence>
<feature type="signal peptide" evidence="1">
    <location>
        <begin position="1"/>
        <end position="29"/>
    </location>
</feature>
<gene>
    <name evidence="3" type="ORF">DWB62_002165</name>
    <name evidence="2" type="ORF">GNY23_02165</name>
</gene>
<keyword evidence="4" id="KW-1185">Reference proteome</keyword>
<evidence type="ECO:0000256" key="1">
    <source>
        <dbReference type="SAM" id="SignalP"/>
    </source>
</evidence>
<evidence type="ECO:0008006" key="6">
    <source>
        <dbReference type="Google" id="ProtNLM"/>
    </source>
</evidence>
<evidence type="ECO:0000313" key="5">
    <source>
        <dbReference type="Proteomes" id="UP000462449"/>
    </source>
</evidence>
<dbReference type="RefSeq" id="WP_156194537.1">
    <property type="nucleotide sequence ID" value="NZ_QTZN02000002.1"/>
</dbReference>
<organism evidence="2 5">
    <name type="scientific">Labilibaculum euxinus</name>
    <dbReference type="NCBI Taxonomy" id="2686357"/>
    <lineage>
        <taxon>Bacteria</taxon>
        <taxon>Pseudomonadati</taxon>
        <taxon>Bacteroidota</taxon>
        <taxon>Bacteroidia</taxon>
        <taxon>Marinilabiliales</taxon>
        <taxon>Marinifilaceae</taxon>
        <taxon>Labilibaculum</taxon>
    </lineage>
</organism>
<reference evidence="2 5" key="2">
    <citation type="submission" date="2019-12" db="EMBL/GenBank/DDBJ databases">
        <title>Draft genome sequence of Labilibaculum sp. strain 44 isolated from deep waters of Black Sea.</title>
        <authorList>
            <person name="Yadav S."/>
            <person name="Villanueva L."/>
        </authorList>
    </citation>
    <scope>NUCLEOTIDE SEQUENCE [LARGE SCALE GENOMIC DNA]</scope>
    <source>
        <strain evidence="2 5">44</strain>
    </source>
</reference>
<evidence type="ECO:0000313" key="2">
    <source>
        <dbReference type="EMBL" id="MUP36621.1"/>
    </source>
</evidence>
<reference evidence="3 4" key="1">
    <citation type="submission" date="2019-11" db="EMBL/GenBank/DDBJ databases">
        <title>Draft genome sequence of Labilibaculum sp. strain SYP isolated from Black Sea.</title>
        <authorList>
            <person name="Yadav S."/>
            <person name="Villanueva L."/>
        </authorList>
    </citation>
    <scope>NUCLEOTIDE SEQUENCE [LARGE SCALE GENOMIC DNA]</scope>
    <source>
        <strain evidence="3 4">44</strain>
    </source>
</reference>
<keyword evidence="1" id="KW-0732">Signal</keyword>
<dbReference type="Proteomes" id="UP000285951">
    <property type="component" value="Unassembled WGS sequence"/>
</dbReference>
<evidence type="ECO:0000313" key="3">
    <source>
        <dbReference type="EMBL" id="MVB05826.1"/>
    </source>
</evidence>
<comment type="caution">
    <text evidence="2">The sequence shown here is derived from an EMBL/GenBank/DDBJ whole genome shotgun (WGS) entry which is preliminary data.</text>
</comment>
<dbReference type="EMBL" id="QTZN02000002">
    <property type="protein sequence ID" value="MVB05826.1"/>
    <property type="molecule type" value="Genomic_DNA"/>
</dbReference>
<proteinExistence type="predicted"/>
<protein>
    <recommendedName>
        <fullName evidence="6">Lipoprotein</fullName>
    </recommendedName>
</protein>
<dbReference type="EMBL" id="WOTW01000002">
    <property type="protein sequence ID" value="MUP36621.1"/>
    <property type="molecule type" value="Genomic_DNA"/>
</dbReference>
<dbReference type="Proteomes" id="UP000462449">
    <property type="component" value="Unassembled WGS sequence"/>
</dbReference>